<organism evidence="4 5">
    <name type="scientific">Bacillus thuringiensis T01-328</name>
    <dbReference type="NCBI Taxonomy" id="1324966"/>
    <lineage>
        <taxon>Bacteria</taxon>
        <taxon>Bacillati</taxon>
        <taxon>Bacillota</taxon>
        <taxon>Bacilli</taxon>
        <taxon>Bacillales</taxon>
        <taxon>Bacillaceae</taxon>
        <taxon>Bacillus</taxon>
        <taxon>Bacillus cereus group</taxon>
    </lineage>
</organism>
<dbReference type="PANTHER" id="PTHR12526:SF638">
    <property type="entry name" value="SPORE COAT PROTEIN SA"/>
    <property type="match status" value="1"/>
</dbReference>
<keyword evidence="4" id="KW-0808">Transferase</keyword>
<dbReference type="InterPro" id="IPR028098">
    <property type="entry name" value="Glyco_trans_4-like_N"/>
</dbReference>
<evidence type="ECO:0000313" key="4">
    <source>
        <dbReference type="EMBL" id="ERH96827.1"/>
    </source>
</evidence>
<feature type="domain" description="Glycosyltransferase subfamily 4-like N-terminal" evidence="3">
    <location>
        <begin position="30"/>
        <end position="173"/>
    </location>
</feature>
<evidence type="ECO:0000259" key="3">
    <source>
        <dbReference type="Pfam" id="PF13439"/>
    </source>
</evidence>
<feature type="domain" description="Glycosyl transferase family 1" evidence="2">
    <location>
        <begin position="192"/>
        <end position="362"/>
    </location>
</feature>
<protein>
    <submittedName>
        <fullName evidence="4">Spore coat protein SA</fullName>
        <ecNumber evidence="4">2.4.-.-</ecNumber>
    </submittedName>
</protein>
<keyword evidence="4" id="KW-0328">Glycosyltransferase</keyword>
<comment type="caution">
    <text evidence="4">The sequence shown here is derived from an EMBL/GenBank/DDBJ whole genome shotgun (WGS) entry which is preliminary data.</text>
</comment>
<sequence>MKQGGVLMKIAIISTEKLPVPAVRGGAIQIYIDSVASIIASNGKNVTVISITDPNLKPEEKNKGVRYIRFPEEEYLPYVIKHLKQEKYDVVHLCNRPNWIAILSEAAPQTKFVLSVHNEMFAYEKISDEEGEACIAAVSKIVTVSDYIGRTITSRFQAAKAKTRTVYSGVDVNEYYPSWTVNGTKVKSHVQKQLDLQNKKIVLFVGRLSKVKGPHILLQALPKIIEENPDIVMVFIGSKWFGDNNVNNYVKHLYTLGAMFPEHVVFIKFVKPKDISTLYAMSDIFVCSSQWQEPLARVHYEAMAAGLPIITSNRGGNPEVIEEGKNGYIVNDFENPDAYAEKIINLLNNENKRKQLGKYGRSKVEKEFNWNRVAMDLMKVYREIL</sequence>
<dbReference type="EMBL" id="ARXZ02000058">
    <property type="protein sequence ID" value="ERH96827.1"/>
    <property type="molecule type" value="Genomic_DNA"/>
</dbReference>
<evidence type="ECO:0000313" key="5">
    <source>
        <dbReference type="Proteomes" id="UP000013487"/>
    </source>
</evidence>
<evidence type="ECO:0000256" key="1">
    <source>
        <dbReference type="ARBA" id="ARBA00009481"/>
    </source>
</evidence>
<dbReference type="InterPro" id="IPR001296">
    <property type="entry name" value="Glyco_trans_1"/>
</dbReference>
<dbReference type="AlphaFoldDB" id="A0AAN4KLV1"/>
<reference evidence="4 5" key="1">
    <citation type="journal article" date="2013" name="Genome Announc.">
        <title>Draft Genome Sequence of Bacillus thuringiensis var. thuringiensis Strain T01-328, a Brazilian Isolate That Produces a Soluble Pesticide Protein, Cry1Ia.</title>
        <authorList>
            <person name="Varani A.M."/>
            <person name="Lemos M.V."/>
            <person name="Fernandes C.C."/>
            <person name="Lemos E.G."/>
            <person name="Alves E.C."/>
            <person name="Desiderio J.A."/>
        </authorList>
    </citation>
    <scope>NUCLEOTIDE SEQUENCE [LARGE SCALE GENOMIC DNA]</scope>
    <source>
        <strain evidence="4 5">T01-328</strain>
    </source>
</reference>
<evidence type="ECO:0000259" key="2">
    <source>
        <dbReference type="Pfam" id="PF00534"/>
    </source>
</evidence>
<dbReference type="EC" id="2.4.-.-" evidence="4"/>
<dbReference type="Gene3D" id="3.40.50.2000">
    <property type="entry name" value="Glycogen Phosphorylase B"/>
    <property type="match status" value="2"/>
</dbReference>
<dbReference type="Proteomes" id="UP000013487">
    <property type="component" value="Unassembled WGS sequence"/>
</dbReference>
<accession>A0AAN4KLV1</accession>
<dbReference type="Pfam" id="PF13439">
    <property type="entry name" value="Glyco_transf_4"/>
    <property type="match status" value="1"/>
</dbReference>
<proteinExistence type="inferred from homology"/>
<comment type="similarity">
    <text evidence="1">Belongs to the glycosyltransferase group 1 family. Glycosyltransferase 4 subfamily.</text>
</comment>
<dbReference type="Pfam" id="PF00534">
    <property type="entry name" value="Glycos_transf_1"/>
    <property type="match status" value="1"/>
</dbReference>
<dbReference type="SUPFAM" id="SSF53756">
    <property type="entry name" value="UDP-Glycosyltransferase/glycogen phosphorylase"/>
    <property type="match status" value="1"/>
</dbReference>
<dbReference type="CDD" id="cd03801">
    <property type="entry name" value="GT4_PimA-like"/>
    <property type="match status" value="1"/>
</dbReference>
<dbReference type="PANTHER" id="PTHR12526">
    <property type="entry name" value="GLYCOSYLTRANSFERASE"/>
    <property type="match status" value="1"/>
</dbReference>
<keyword evidence="4" id="KW-0946">Virion</keyword>
<dbReference type="GO" id="GO:0016757">
    <property type="term" value="F:glycosyltransferase activity"/>
    <property type="evidence" value="ECO:0007669"/>
    <property type="project" value="UniProtKB-KW"/>
</dbReference>
<keyword evidence="4" id="KW-0167">Capsid protein</keyword>
<gene>
    <name evidence="4" type="ORF">BTCBT_007047</name>
</gene>
<name>A0AAN4KLV1_BACTU</name>